<feature type="compositionally biased region" description="Polar residues" evidence="1">
    <location>
        <begin position="305"/>
        <end position="327"/>
    </location>
</feature>
<dbReference type="AlphaFoldDB" id="A0A0B6YC81"/>
<feature type="region of interest" description="Disordered" evidence="1">
    <location>
        <begin position="305"/>
        <end position="341"/>
    </location>
</feature>
<feature type="non-terminal residue" evidence="2">
    <location>
        <position position="341"/>
    </location>
</feature>
<dbReference type="EMBL" id="HACG01006215">
    <property type="protein sequence ID" value="CEK53080.1"/>
    <property type="molecule type" value="Transcribed_RNA"/>
</dbReference>
<reference evidence="2" key="1">
    <citation type="submission" date="2014-12" db="EMBL/GenBank/DDBJ databases">
        <title>Insight into the proteome of Arion vulgaris.</title>
        <authorList>
            <person name="Aradska J."/>
            <person name="Bulat T."/>
            <person name="Smidak R."/>
            <person name="Sarate P."/>
            <person name="Gangsoo J."/>
            <person name="Sialana F."/>
            <person name="Bilban M."/>
            <person name="Lubec G."/>
        </authorList>
    </citation>
    <scope>NUCLEOTIDE SEQUENCE</scope>
    <source>
        <tissue evidence="2">Skin</tissue>
    </source>
</reference>
<gene>
    <name evidence="2" type="primary">ORF19008</name>
</gene>
<organism evidence="2">
    <name type="scientific">Arion vulgaris</name>
    <dbReference type="NCBI Taxonomy" id="1028688"/>
    <lineage>
        <taxon>Eukaryota</taxon>
        <taxon>Metazoa</taxon>
        <taxon>Spiralia</taxon>
        <taxon>Lophotrochozoa</taxon>
        <taxon>Mollusca</taxon>
        <taxon>Gastropoda</taxon>
        <taxon>Heterobranchia</taxon>
        <taxon>Euthyneura</taxon>
        <taxon>Panpulmonata</taxon>
        <taxon>Eupulmonata</taxon>
        <taxon>Stylommatophora</taxon>
        <taxon>Helicina</taxon>
        <taxon>Arionoidea</taxon>
        <taxon>Arionidae</taxon>
        <taxon>Arion</taxon>
    </lineage>
</organism>
<evidence type="ECO:0000256" key="1">
    <source>
        <dbReference type="SAM" id="MobiDB-lite"/>
    </source>
</evidence>
<feature type="non-terminal residue" evidence="2">
    <location>
        <position position="1"/>
    </location>
</feature>
<evidence type="ECO:0000313" key="2">
    <source>
        <dbReference type="EMBL" id="CEK53080.1"/>
    </source>
</evidence>
<accession>A0A0B6YC81</accession>
<sequence>ALCYNVNKKRTMAGIHKKTDTITRRHKRNAIVGNRHKRKDTAVARVEDIYREHGQGRKESENVVLHLDVDDDDIVITKNASGSDTEDDDVTVKKDSVVKCDHDITKNVSRSDTEDDDDIAVKKDSVVKCDHDVTKNVSGSDTEDDDVAAKEDSVVKCDHVITKNASDSDTEDDEVAAKKDNAVKCEPYRQATPTSDLHSKRHLEVEHAKEHPILTHCLCKRQCLTKLSERRRQEIYKSFQKSEDATQQEVWIRKHIYRLGRKQRRVPEKNQESMRRFFLTDESDHRVVVCDVFFQRTLGITDSSILDDLSNSPTRDTTSSSSNQIGQEKQEKKMKASYRTT</sequence>
<name>A0A0B6YC81_9EUPU</name>
<proteinExistence type="predicted"/>
<protein>
    <submittedName>
        <fullName evidence="2">Uncharacterized protein</fullName>
    </submittedName>
</protein>